<organism evidence="2">
    <name type="scientific">Schistosoma japonicum</name>
    <name type="common">Blood fluke</name>
    <dbReference type="NCBI Taxonomy" id="6182"/>
    <lineage>
        <taxon>Eukaryota</taxon>
        <taxon>Metazoa</taxon>
        <taxon>Spiralia</taxon>
        <taxon>Lophotrochozoa</taxon>
        <taxon>Platyhelminthes</taxon>
        <taxon>Trematoda</taxon>
        <taxon>Digenea</taxon>
        <taxon>Strigeidida</taxon>
        <taxon>Schistosomatoidea</taxon>
        <taxon>Schistosomatidae</taxon>
        <taxon>Schistosoma</taxon>
    </lineage>
</organism>
<dbReference type="EMBL" id="AY915760">
    <property type="protein sequence ID" value="ABA40903.1"/>
    <property type="molecule type" value="mRNA"/>
</dbReference>
<feature type="non-terminal residue" evidence="2">
    <location>
        <position position="49"/>
    </location>
</feature>
<name>Q3KTF1_SCHJA</name>
<reference evidence="2" key="2">
    <citation type="journal article" date="2006" name="PLoS Pathog.">
        <title>New perspectives on host-parasite interplay by comparative transcriptomic and proteomic analyses of Schistosoma japonicum.</title>
        <authorList>
            <person name="Liu F."/>
            <person name="Lu J."/>
            <person name="Hu W."/>
            <person name="Wang S.Y."/>
            <person name="Cui S.J."/>
            <person name="Chi M."/>
            <person name="Yan Q."/>
            <person name="Wang X.R."/>
            <person name="Song H.D."/>
            <person name="Xu X.N."/>
            <person name="Wang J.J."/>
            <person name="Zhang X.L."/>
            <person name="Zhang X."/>
            <person name="Wang Z.Q."/>
            <person name="Xue C.L."/>
            <person name="Brindley P.J."/>
            <person name="McManus D.P."/>
            <person name="Yang P.Y."/>
            <person name="Feng Z."/>
            <person name="Chen Z."/>
            <person name="Han Z.G."/>
        </authorList>
    </citation>
    <scope>NUCLEOTIDE SEQUENCE</scope>
</reference>
<protein>
    <submittedName>
        <fullName evidence="2">SJCHGC09679 protein</fullName>
    </submittedName>
</protein>
<proteinExistence type="evidence at transcript level"/>
<sequence>MRDQTRNPSPPLRTLCHQTIKPAPNDKKIHREDGESWVPSPSGLRMCTA</sequence>
<feature type="compositionally biased region" description="Basic and acidic residues" evidence="1">
    <location>
        <begin position="24"/>
        <end position="34"/>
    </location>
</feature>
<evidence type="ECO:0000313" key="2">
    <source>
        <dbReference type="EMBL" id="ABA40903.1"/>
    </source>
</evidence>
<evidence type="ECO:0000256" key="1">
    <source>
        <dbReference type="SAM" id="MobiDB-lite"/>
    </source>
</evidence>
<reference evidence="2" key="1">
    <citation type="submission" date="2005-01" db="EMBL/GenBank/DDBJ databases">
        <authorList>
            <person name="Han Z."/>
        </authorList>
    </citation>
    <scope>NUCLEOTIDE SEQUENCE</scope>
</reference>
<accession>Q3KTF1</accession>
<dbReference type="AlphaFoldDB" id="Q3KTF1"/>
<feature type="region of interest" description="Disordered" evidence="1">
    <location>
        <begin position="24"/>
        <end position="49"/>
    </location>
</feature>